<dbReference type="PANTHER" id="PTHR43194">
    <property type="entry name" value="HYDROLASE ALPHA/BETA FOLD FAMILY"/>
    <property type="match status" value="1"/>
</dbReference>
<accession>A0A3E0X225</accession>
<dbReference type="Proteomes" id="UP000256763">
    <property type="component" value="Unassembled WGS sequence"/>
</dbReference>
<dbReference type="InterPro" id="IPR050228">
    <property type="entry name" value="Carboxylesterase_BioH"/>
</dbReference>
<dbReference type="RefSeq" id="WP_116300495.1">
    <property type="nucleotide sequence ID" value="NZ_NFZW01000001.1"/>
</dbReference>
<dbReference type="InterPro" id="IPR029058">
    <property type="entry name" value="AB_hydrolase_fold"/>
</dbReference>
<dbReference type="PANTHER" id="PTHR43194:SF5">
    <property type="entry name" value="PIMELOYL-[ACYL-CARRIER PROTEIN] METHYL ESTER ESTERASE"/>
    <property type="match status" value="1"/>
</dbReference>
<dbReference type="Gene3D" id="3.40.50.1820">
    <property type="entry name" value="alpha/beta hydrolase"/>
    <property type="match status" value="1"/>
</dbReference>
<evidence type="ECO:0000259" key="1">
    <source>
        <dbReference type="Pfam" id="PF12697"/>
    </source>
</evidence>
<protein>
    <recommendedName>
        <fullName evidence="1">AB hydrolase-1 domain-containing protein</fullName>
    </recommendedName>
</protein>
<comment type="caution">
    <text evidence="2">The sequence shown here is derived from an EMBL/GenBank/DDBJ whole genome shotgun (WGS) entry which is preliminary data.</text>
</comment>
<sequence>MRSYPTLGRGPDLIMLPGWGMSAVVWRDWAEALAGEWCVHLFELPGHAGDPAEDFDVATLRAQLIESAPAGAVWVGWSLGGMLSLQLAHETAAAGMCLMATSPRFCTGDGWSAGVDPAALRAMQAGLEQGVERVWREFLGLLGSRGGTARAEVKALRYRQPTPAAGATGLQAGLRYLLTTDLRSMVARIETPTRWLVGELDPLISPAAVEGVASSMVAAKATCLLGAGHVPFYSHRAELDAALAELRRML</sequence>
<proteinExistence type="predicted"/>
<dbReference type="Pfam" id="PF12697">
    <property type="entry name" value="Abhydrolase_6"/>
    <property type="match status" value="1"/>
</dbReference>
<evidence type="ECO:0000313" key="2">
    <source>
        <dbReference type="EMBL" id="RFA39537.1"/>
    </source>
</evidence>
<dbReference type="EMBL" id="NFZW01000001">
    <property type="protein sequence ID" value="RFA39537.1"/>
    <property type="molecule type" value="Genomic_DNA"/>
</dbReference>
<keyword evidence="3" id="KW-1185">Reference proteome</keyword>
<gene>
    <name evidence="2" type="ORF">CAL65_01860</name>
</gene>
<evidence type="ECO:0000313" key="3">
    <source>
        <dbReference type="Proteomes" id="UP000256763"/>
    </source>
</evidence>
<name>A0A3E0X225_9GAMM</name>
<feature type="domain" description="AB hydrolase-1" evidence="1">
    <location>
        <begin position="13"/>
        <end position="239"/>
    </location>
</feature>
<dbReference type="OrthoDB" id="9780744at2"/>
<dbReference type="SUPFAM" id="SSF53474">
    <property type="entry name" value="alpha/beta-Hydrolases"/>
    <property type="match status" value="1"/>
</dbReference>
<organism evidence="2 3">
    <name type="scientific">Alkalilimnicola ehrlichii</name>
    <dbReference type="NCBI Taxonomy" id="351052"/>
    <lineage>
        <taxon>Bacteria</taxon>
        <taxon>Pseudomonadati</taxon>
        <taxon>Pseudomonadota</taxon>
        <taxon>Gammaproteobacteria</taxon>
        <taxon>Chromatiales</taxon>
        <taxon>Ectothiorhodospiraceae</taxon>
        <taxon>Alkalilimnicola</taxon>
    </lineage>
</organism>
<reference evidence="3" key="1">
    <citation type="submission" date="2017-05" db="EMBL/GenBank/DDBJ databases">
        <authorList>
            <person name="Sharma S."/>
            <person name="Sidhu C."/>
            <person name="Pinnaka A.K."/>
        </authorList>
    </citation>
    <scope>NUCLEOTIDE SEQUENCE [LARGE SCALE GENOMIC DNA]</scope>
    <source>
        <strain evidence="3">AK93</strain>
    </source>
</reference>
<dbReference type="AlphaFoldDB" id="A0A3E0X225"/>
<dbReference type="InterPro" id="IPR000073">
    <property type="entry name" value="AB_hydrolase_1"/>
</dbReference>